<dbReference type="OrthoDB" id="5984802at2759"/>
<dbReference type="SUPFAM" id="SSF53098">
    <property type="entry name" value="Ribonuclease H-like"/>
    <property type="match status" value="1"/>
</dbReference>
<evidence type="ECO:0000259" key="2">
    <source>
        <dbReference type="Pfam" id="PF14291"/>
    </source>
</evidence>
<feature type="domain" description="DUF4371" evidence="2">
    <location>
        <begin position="53"/>
        <end position="190"/>
    </location>
</feature>
<dbReference type="PANTHER" id="PTHR45749:SF21">
    <property type="entry name" value="DUF4371 DOMAIN-CONTAINING PROTEIN"/>
    <property type="match status" value="1"/>
</dbReference>
<dbReference type="EMBL" id="CACRXK020010253">
    <property type="protein sequence ID" value="CAB4018995.1"/>
    <property type="molecule type" value="Genomic_DNA"/>
</dbReference>
<reference evidence="3" key="1">
    <citation type="submission" date="2020-04" db="EMBL/GenBank/DDBJ databases">
        <authorList>
            <person name="Alioto T."/>
            <person name="Alioto T."/>
            <person name="Gomez Garrido J."/>
        </authorList>
    </citation>
    <scope>NUCLEOTIDE SEQUENCE</scope>
    <source>
        <strain evidence="3">A484AB</strain>
    </source>
</reference>
<protein>
    <submittedName>
        <fullName evidence="3">Zinc finger MYM-type 1-like</fullName>
    </submittedName>
</protein>
<dbReference type="InterPro" id="IPR008906">
    <property type="entry name" value="HATC_C_dom"/>
</dbReference>
<feature type="non-terminal residue" evidence="3">
    <location>
        <position position="1"/>
    </location>
</feature>
<feature type="domain" description="HAT C-terminal dimerisation" evidence="1">
    <location>
        <begin position="484"/>
        <end position="549"/>
    </location>
</feature>
<dbReference type="InterPro" id="IPR025398">
    <property type="entry name" value="DUF4371"/>
</dbReference>
<dbReference type="InterPro" id="IPR012337">
    <property type="entry name" value="RNaseH-like_sf"/>
</dbReference>
<keyword evidence="4" id="KW-1185">Reference proteome</keyword>
<organism evidence="3 4">
    <name type="scientific">Paramuricea clavata</name>
    <name type="common">Red gorgonian</name>
    <name type="synonym">Violescent sea-whip</name>
    <dbReference type="NCBI Taxonomy" id="317549"/>
    <lineage>
        <taxon>Eukaryota</taxon>
        <taxon>Metazoa</taxon>
        <taxon>Cnidaria</taxon>
        <taxon>Anthozoa</taxon>
        <taxon>Octocorallia</taxon>
        <taxon>Malacalcyonacea</taxon>
        <taxon>Plexauridae</taxon>
        <taxon>Paramuricea</taxon>
    </lineage>
</organism>
<evidence type="ECO:0000313" key="4">
    <source>
        <dbReference type="Proteomes" id="UP001152795"/>
    </source>
</evidence>
<accession>A0A7D9EUY6</accession>
<proteinExistence type="predicted"/>
<dbReference type="Pfam" id="PF14291">
    <property type="entry name" value="DUF4371"/>
    <property type="match status" value="1"/>
</dbReference>
<dbReference type="AlphaFoldDB" id="A0A7D9EUY6"/>
<dbReference type="Proteomes" id="UP001152795">
    <property type="component" value="Unassembled WGS sequence"/>
</dbReference>
<comment type="caution">
    <text evidence="3">The sequence shown here is derived from an EMBL/GenBank/DDBJ whole genome shotgun (WGS) entry which is preliminary data.</text>
</comment>
<sequence>MAEASVPQDLSSYEYEPSCPLPSGREARDHVISKGSCQPRDINFPLDNRNRVFKEFLEHIAKSDSLIEDHLRNSAENAKYTSPEIQNQLIKVVGSAILDEIIRRVKGAEMYAIIADETPDLSKTEQLAVLVRYVWNGVIEERLLAVEPMEETTAEALFHTIREKLQQCGIEFSNMRGQCYDGASNVSGIHTGLQARIKEISPSAIYTHCYAHVLNLVIVDTMNDEGKKKREYVLKKLSDTRWAYRADSITAIYHTLEAVIATLKEIRENEKKAHIAAEAKGLFQNVCDFEFVLALEVLKKVLLLSKGVSDKLQSEDLDVVTGCERVADLLSTVQALRCEPKFEEFWETTVRKCRSLNIEEPRQERTHKLPRRIDDNPDTAVHLTSKDKFGISFYYNVLDLMVSSIESRFDKNNAPVLMGLGYLNPSRIGNPEAWKHISVAAQWFQCDLDVDEVESEIFSLQTSSLLANILEKAKLEKRKASFDDLFKALQAEPECYGNLTKLMKIALTLPVTSTSAERTFSKLKLIKSRLRTTMQQERLNSLMLMSIEDD</sequence>
<dbReference type="PANTHER" id="PTHR45749">
    <property type="match status" value="1"/>
</dbReference>
<dbReference type="GO" id="GO:0046983">
    <property type="term" value="F:protein dimerization activity"/>
    <property type="evidence" value="ECO:0007669"/>
    <property type="project" value="InterPro"/>
</dbReference>
<name>A0A7D9EUY6_PARCT</name>
<evidence type="ECO:0000313" key="3">
    <source>
        <dbReference type="EMBL" id="CAB4018995.1"/>
    </source>
</evidence>
<dbReference type="Pfam" id="PF05699">
    <property type="entry name" value="Dimer_Tnp_hAT"/>
    <property type="match status" value="1"/>
</dbReference>
<gene>
    <name evidence="3" type="ORF">PACLA_8A028392</name>
</gene>
<evidence type="ECO:0000259" key="1">
    <source>
        <dbReference type="Pfam" id="PF05699"/>
    </source>
</evidence>